<evidence type="ECO:0000256" key="5">
    <source>
        <dbReference type="ARBA" id="ARBA00023242"/>
    </source>
</evidence>
<protein>
    <recommendedName>
        <fullName evidence="6">HAT C-terminal dimerisation domain-containing protein</fullName>
    </recommendedName>
</protein>
<evidence type="ECO:0000256" key="1">
    <source>
        <dbReference type="ARBA" id="ARBA00004123"/>
    </source>
</evidence>
<proteinExistence type="predicted"/>
<comment type="subcellular location">
    <subcellularLocation>
        <location evidence="1">Nucleus</location>
    </subcellularLocation>
</comment>
<dbReference type="AlphaFoldDB" id="A0A9J6D0Z7"/>
<evidence type="ECO:0000259" key="6">
    <source>
        <dbReference type="Pfam" id="PF05699"/>
    </source>
</evidence>
<dbReference type="GO" id="GO:0008270">
    <property type="term" value="F:zinc ion binding"/>
    <property type="evidence" value="ECO:0007669"/>
    <property type="project" value="UniProtKB-KW"/>
</dbReference>
<feature type="domain" description="HAT C-terminal dimerisation" evidence="6">
    <location>
        <begin position="529"/>
        <end position="597"/>
    </location>
</feature>
<evidence type="ECO:0000313" key="8">
    <source>
        <dbReference type="Proteomes" id="UP000821866"/>
    </source>
</evidence>
<name>A0A9J6D0Z7_RHIMP</name>
<evidence type="ECO:0000256" key="3">
    <source>
        <dbReference type="ARBA" id="ARBA00022771"/>
    </source>
</evidence>
<comment type="caution">
    <text evidence="7">The sequence shown here is derived from an EMBL/GenBank/DDBJ whole genome shotgun (WGS) entry which is preliminary data.</text>
</comment>
<keyword evidence="3" id="KW-0863">Zinc-finger</keyword>
<reference evidence="7" key="2">
    <citation type="submission" date="2021-09" db="EMBL/GenBank/DDBJ databases">
        <authorList>
            <person name="Jia N."/>
            <person name="Wang J."/>
            <person name="Shi W."/>
            <person name="Du L."/>
            <person name="Sun Y."/>
            <person name="Zhan W."/>
            <person name="Jiang J."/>
            <person name="Wang Q."/>
            <person name="Zhang B."/>
            <person name="Ji P."/>
            <person name="Sakyi L.B."/>
            <person name="Cui X."/>
            <person name="Yuan T."/>
            <person name="Jiang B."/>
            <person name="Yang W."/>
            <person name="Lam T.T.-Y."/>
            <person name="Chang Q."/>
            <person name="Ding S."/>
            <person name="Wang X."/>
            <person name="Zhu J."/>
            <person name="Ruan X."/>
            <person name="Zhao L."/>
            <person name="Wei J."/>
            <person name="Que T."/>
            <person name="Du C."/>
            <person name="Cheng J."/>
            <person name="Dai P."/>
            <person name="Han X."/>
            <person name="Huang E."/>
            <person name="Gao Y."/>
            <person name="Liu J."/>
            <person name="Shao H."/>
            <person name="Ye R."/>
            <person name="Li L."/>
            <person name="Wei W."/>
            <person name="Wang X."/>
            <person name="Wang C."/>
            <person name="Huo Q."/>
            <person name="Li W."/>
            <person name="Guo W."/>
            <person name="Chen H."/>
            <person name="Chen S."/>
            <person name="Zhou L."/>
            <person name="Zhou L."/>
            <person name="Ni X."/>
            <person name="Tian J."/>
            <person name="Zhou Y."/>
            <person name="Sheng Y."/>
            <person name="Liu T."/>
            <person name="Pan Y."/>
            <person name="Xia L."/>
            <person name="Li J."/>
            <person name="Zhao F."/>
            <person name="Cao W."/>
        </authorList>
    </citation>
    <scope>NUCLEOTIDE SEQUENCE</scope>
    <source>
        <strain evidence="7">Rmic-2018</strain>
        <tissue evidence="7">Larvae</tissue>
    </source>
</reference>
<dbReference type="Pfam" id="PF05699">
    <property type="entry name" value="Dimer_Tnp_hAT"/>
    <property type="match status" value="1"/>
</dbReference>
<sequence>MGRKRKTLHDWCKEHEDLQIATKDSEGTRTLVCKYCNTEMVTDPAKKPYDRIREHLMSSRHKKFKTASKEAETAGTSQQTLFDMSCRQRAKETEADGVIHDFVRALAYSGISMHQADGPLGDFARKYCKAGKTMPTGQRLRLKYLKEAFDKDLEKIRDDMRDVKVSVIVDESPDITGVPTINTLLCYYSQKNVKKHVVLVDVDRVNASNSYTVASAVSKALLTVGKTWKDVVAVATDSAEYMRKMVREICQAEGIQILHVKDIAHLIHVSVDHAISLPCMSDVRSVVIKFGALFKHANKLYQKYTEICSSNGLFGPDIKKSPSVVPNRWQSFYKALVVVVEMWSSLTEFAESSHDSSKAEAIRGILSEKEVIYAKAILMRDALGPLFEAQKTLESGKLLMPSFDHLVNVKLQQIVGELSAMIGKSDQAKAVLSMLPKRSANLVKTCSEEFCTKLATKWRCTLGRNVSEKEENQLTLWKLGAVLDPFQKRLLGQSFVDYRLLFMSVTDNVDSLNDKFNQYLLKASPTNPAVELIEYWHDSTSRYPRLAKAALTLLCLANGSCDVERTFSQLRYVQRPDRSRMETDMLRMQMIMYVNKDV</sequence>
<dbReference type="GO" id="GO:0046983">
    <property type="term" value="F:protein dimerization activity"/>
    <property type="evidence" value="ECO:0007669"/>
    <property type="project" value="InterPro"/>
</dbReference>
<evidence type="ECO:0000256" key="4">
    <source>
        <dbReference type="ARBA" id="ARBA00022833"/>
    </source>
</evidence>
<dbReference type="Proteomes" id="UP000821866">
    <property type="component" value="Unassembled WGS sequence"/>
</dbReference>
<gene>
    <name evidence="7" type="ORF">HPB51_027124</name>
</gene>
<dbReference type="GO" id="GO:0005634">
    <property type="term" value="C:nucleus"/>
    <property type="evidence" value="ECO:0007669"/>
    <property type="project" value="UniProtKB-SubCell"/>
</dbReference>
<dbReference type="EMBL" id="JABSTU010003792">
    <property type="protein sequence ID" value="KAH7964630.1"/>
    <property type="molecule type" value="Genomic_DNA"/>
</dbReference>
<dbReference type="InterPro" id="IPR012337">
    <property type="entry name" value="RNaseH-like_sf"/>
</dbReference>
<keyword evidence="8" id="KW-1185">Reference proteome</keyword>
<keyword evidence="5" id="KW-0539">Nucleus</keyword>
<keyword evidence="2" id="KW-0479">Metal-binding</keyword>
<dbReference type="PANTHER" id="PTHR46481:SF10">
    <property type="entry name" value="ZINC FINGER BED DOMAIN-CONTAINING PROTEIN 39"/>
    <property type="match status" value="1"/>
</dbReference>
<evidence type="ECO:0000313" key="7">
    <source>
        <dbReference type="EMBL" id="KAH7964630.1"/>
    </source>
</evidence>
<evidence type="ECO:0000256" key="2">
    <source>
        <dbReference type="ARBA" id="ARBA00022723"/>
    </source>
</evidence>
<accession>A0A9J6D0Z7</accession>
<reference evidence="7" key="1">
    <citation type="journal article" date="2020" name="Cell">
        <title>Large-Scale Comparative Analyses of Tick Genomes Elucidate Their Genetic Diversity and Vector Capacities.</title>
        <authorList>
            <consortium name="Tick Genome and Microbiome Consortium (TIGMIC)"/>
            <person name="Jia N."/>
            <person name="Wang J."/>
            <person name="Shi W."/>
            <person name="Du L."/>
            <person name="Sun Y."/>
            <person name="Zhan W."/>
            <person name="Jiang J.F."/>
            <person name="Wang Q."/>
            <person name="Zhang B."/>
            <person name="Ji P."/>
            <person name="Bell-Sakyi L."/>
            <person name="Cui X.M."/>
            <person name="Yuan T.T."/>
            <person name="Jiang B.G."/>
            <person name="Yang W.F."/>
            <person name="Lam T.T."/>
            <person name="Chang Q.C."/>
            <person name="Ding S.J."/>
            <person name="Wang X.J."/>
            <person name="Zhu J.G."/>
            <person name="Ruan X.D."/>
            <person name="Zhao L."/>
            <person name="Wei J.T."/>
            <person name="Ye R.Z."/>
            <person name="Que T.C."/>
            <person name="Du C.H."/>
            <person name="Zhou Y.H."/>
            <person name="Cheng J.X."/>
            <person name="Dai P.F."/>
            <person name="Guo W.B."/>
            <person name="Han X.H."/>
            <person name="Huang E.J."/>
            <person name="Li L.F."/>
            <person name="Wei W."/>
            <person name="Gao Y.C."/>
            <person name="Liu J.Z."/>
            <person name="Shao H.Z."/>
            <person name="Wang X."/>
            <person name="Wang C.C."/>
            <person name="Yang T.C."/>
            <person name="Huo Q.B."/>
            <person name="Li W."/>
            <person name="Chen H.Y."/>
            <person name="Chen S.E."/>
            <person name="Zhou L.G."/>
            <person name="Ni X.B."/>
            <person name="Tian J.H."/>
            <person name="Sheng Y."/>
            <person name="Liu T."/>
            <person name="Pan Y.S."/>
            <person name="Xia L.Y."/>
            <person name="Li J."/>
            <person name="Zhao F."/>
            <person name="Cao W.C."/>
        </authorList>
    </citation>
    <scope>NUCLEOTIDE SEQUENCE</scope>
    <source>
        <strain evidence="7">Rmic-2018</strain>
    </source>
</reference>
<dbReference type="InterPro" id="IPR052035">
    <property type="entry name" value="ZnF_BED_domain_contain"/>
</dbReference>
<keyword evidence="4" id="KW-0862">Zinc</keyword>
<dbReference type="SUPFAM" id="SSF53098">
    <property type="entry name" value="Ribonuclease H-like"/>
    <property type="match status" value="1"/>
</dbReference>
<organism evidence="7 8">
    <name type="scientific">Rhipicephalus microplus</name>
    <name type="common">Cattle tick</name>
    <name type="synonym">Boophilus microplus</name>
    <dbReference type="NCBI Taxonomy" id="6941"/>
    <lineage>
        <taxon>Eukaryota</taxon>
        <taxon>Metazoa</taxon>
        <taxon>Ecdysozoa</taxon>
        <taxon>Arthropoda</taxon>
        <taxon>Chelicerata</taxon>
        <taxon>Arachnida</taxon>
        <taxon>Acari</taxon>
        <taxon>Parasitiformes</taxon>
        <taxon>Ixodida</taxon>
        <taxon>Ixodoidea</taxon>
        <taxon>Ixodidae</taxon>
        <taxon>Rhipicephalinae</taxon>
        <taxon>Rhipicephalus</taxon>
        <taxon>Boophilus</taxon>
    </lineage>
</organism>
<dbReference type="InterPro" id="IPR008906">
    <property type="entry name" value="HATC_C_dom"/>
</dbReference>
<dbReference type="PANTHER" id="PTHR46481">
    <property type="entry name" value="ZINC FINGER BED DOMAIN-CONTAINING PROTEIN 4"/>
    <property type="match status" value="1"/>
</dbReference>